<dbReference type="RefSeq" id="WP_278156810.1">
    <property type="nucleotide sequence ID" value="NZ_CP121252.1"/>
</dbReference>
<feature type="compositionally biased region" description="Basic and acidic residues" evidence="1">
    <location>
        <begin position="59"/>
        <end position="74"/>
    </location>
</feature>
<evidence type="ECO:0000256" key="1">
    <source>
        <dbReference type="SAM" id="MobiDB-lite"/>
    </source>
</evidence>
<keyword evidence="3" id="KW-1185">Reference proteome</keyword>
<name>A0ABY8H3S7_9MICC</name>
<evidence type="ECO:0000313" key="3">
    <source>
        <dbReference type="Proteomes" id="UP001219037"/>
    </source>
</evidence>
<organism evidence="2 3">
    <name type="scientific">Citricoccus muralis</name>
    <dbReference type="NCBI Taxonomy" id="169134"/>
    <lineage>
        <taxon>Bacteria</taxon>
        <taxon>Bacillati</taxon>
        <taxon>Actinomycetota</taxon>
        <taxon>Actinomycetes</taxon>
        <taxon>Micrococcales</taxon>
        <taxon>Micrococcaceae</taxon>
        <taxon>Citricoccus</taxon>
    </lineage>
</organism>
<protein>
    <submittedName>
        <fullName evidence="2">Uncharacterized protein</fullName>
    </submittedName>
</protein>
<evidence type="ECO:0000313" key="2">
    <source>
        <dbReference type="EMBL" id="WFP15784.1"/>
    </source>
</evidence>
<proteinExistence type="predicted"/>
<feature type="region of interest" description="Disordered" evidence="1">
    <location>
        <begin position="1"/>
        <end position="74"/>
    </location>
</feature>
<dbReference type="EMBL" id="CP121252">
    <property type="protein sequence ID" value="WFP15784.1"/>
    <property type="molecule type" value="Genomic_DNA"/>
</dbReference>
<sequence length="74" mass="8365">MNRESGEHPRPRRSRRVDAPGTGPAEADHAEPRLDPEATDAAPPRKPAERPMQTLGALSERDRWLLEQRPPHWG</sequence>
<feature type="compositionally biased region" description="Basic and acidic residues" evidence="1">
    <location>
        <begin position="26"/>
        <end position="36"/>
    </location>
</feature>
<reference evidence="2 3" key="1">
    <citation type="submission" date="2023-04" db="EMBL/GenBank/DDBJ databases">
        <title>Funneling lignin-derived compounds into biodiesel using alkali-halophilic Citricoccus sp. P2.</title>
        <authorList>
            <person name="Luo C.-B."/>
        </authorList>
    </citation>
    <scope>NUCLEOTIDE SEQUENCE [LARGE SCALE GENOMIC DNA]</scope>
    <source>
        <strain evidence="2 3">P2</strain>
    </source>
</reference>
<dbReference type="Proteomes" id="UP001219037">
    <property type="component" value="Chromosome"/>
</dbReference>
<accession>A0ABY8H3S7</accession>
<gene>
    <name evidence="2" type="ORF">P8192_10290</name>
</gene>